<dbReference type="PIRSF" id="PIRSF029033">
    <property type="entry name" value="UCP029033"/>
    <property type="match status" value="1"/>
</dbReference>
<dbReference type="eggNOG" id="COG2859">
    <property type="taxonomic scope" value="Bacteria"/>
</dbReference>
<dbReference type="STRING" id="1244531.CIG2463D_1827"/>
<reference evidence="3" key="1">
    <citation type="journal article" date="2014" name="Genome Announc.">
        <title>Complete Genome Sequence of Campylobacter iguaniorum Strain 1485ET, Isolated from a Bearded Dragon (Pogona vitticeps).</title>
        <authorList>
            <person name="Gilbert M.J."/>
            <person name="Miller W.G."/>
            <person name="Yee E."/>
            <person name="Kik M."/>
            <person name="Wagenaar J.A."/>
            <person name="Duim B."/>
        </authorList>
    </citation>
    <scope>NUCLEOTIDE SEQUENCE [LARGE SCALE GENOMIC DNA]</scope>
    <source>
        <strain evidence="3">1485E</strain>
    </source>
</reference>
<name>A0A076FCU5_9BACT</name>
<dbReference type="Proteomes" id="UP000028486">
    <property type="component" value="Chromosome"/>
</dbReference>
<dbReference type="EMBL" id="CP009043">
    <property type="protein sequence ID" value="AII15448.1"/>
    <property type="molecule type" value="Genomic_DNA"/>
</dbReference>
<dbReference type="InterPro" id="IPR016907">
    <property type="entry name" value="UCP029033"/>
</dbReference>
<dbReference type="RefSeq" id="WP_038455327.1">
    <property type="nucleotide sequence ID" value="NZ_CP009043.1"/>
</dbReference>
<dbReference type="Pfam" id="PF04402">
    <property type="entry name" value="SIMPL"/>
    <property type="match status" value="1"/>
</dbReference>
<protein>
    <recommendedName>
        <fullName evidence="4">SIMPL domain-containing protein</fullName>
    </recommendedName>
</protein>
<dbReference type="KEGG" id="caj:CIG1485E_1632"/>
<dbReference type="PANTHER" id="PTHR34387:SF2">
    <property type="entry name" value="SLR1258 PROTEIN"/>
    <property type="match status" value="1"/>
</dbReference>
<dbReference type="OrthoDB" id="9806540at2"/>
<sequence>MENKNNFAFLSISIVTASIILAVGLSGIVQKDSSISVRGLAQREVPADLAVWQMSFSLGDNDLKILQKTILEKTKIAENFLKKYGLNAEDYIVQAPSITDNSINPYMDSERVRYTYIAKVNLLVRTNKIQDIKKAQANSLDLASDGIAISQEYENRISYEFTGLNDIKPAMIAEATKNARAAAAQFAKDSGSQVGKIKKATQGLFSIENAAVGLEDTKSIRVVTQVEYLLK</sequence>
<evidence type="ECO:0008006" key="4">
    <source>
        <dbReference type="Google" id="ProtNLM"/>
    </source>
</evidence>
<evidence type="ECO:0000313" key="3">
    <source>
        <dbReference type="Proteomes" id="UP000028486"/>
    </source>
</evidence>
<dbReference type="InterPro" id="IPR052022">
    <property type="entry name" value="26kDa_periplasmic_antigen"/>
</dbReference>
<dbReference type="PANTHER" id="PTHR34387">
    <property type="entry name" value="SLR1258 PROTEIN"/>
    <property type="match status" value="1"/>
</dbReference>
<evidence type="ECO:0000256" key="1">
    <source>
        <dbReference type="SAM" id="Phobius"/>
    </source>
</evidence>
<evidence type="ECO:0000313" key="2">
    <source>
        <dbReference type="EMBL" id="AII15448.1"/>
    </source>
</evidence>
<keyword evidence="1" id="KW-1133">Transmembrane helix</keyword>
<dbReference type="PATRIC" id="fig|1244531.5.peg.1830"/>
<dbReference type="GO" id="GO:0006974">
    <property type="term" value="P:DNA damage response"/>
    <property type="evidence" value="ECO:0007669"/>
    <property type="project" value="TreeGrafter"/>
</dbReference>
<organism evidence="2 3">
    <name type="scientific">Campylobacter iguaniorum</name>
    <dbReference type="NCBI Taxonomy" id="1244531"/>
    <lineage>
        <taxon>Bacteria</taxon>
        <taxon>Pseudomonadati</taxon>
        <taxon>Campylobacterota</taxon>
        <taxon>Epsilonproteobacteria</taxon>
        <taxon>Campylobacterales</taxon>
        <taxon>Campylobacteraceae</taxon>
        <taxon>Campylobacter</taxon>
    </lineage>
</organism>
<proteinExistence type="predicted"/>
<dbReference type="InterPro" id="IPR007497">
    <property type="entry name" value="SIMPL/DUF541"/>
</dbReference>
<gene>
    <name evidence="2" type="ORF">CIG1485E_1632</name>
</gene>
<keyword evidence="1" id="KW-0812">Transmembrane</keyword>
<accession>A0A076FCU5</accession>
<feature type="transmembrane region" description="Helical" evidence="1">
    <location>
        <begin position="7"/>
        <end position="29"/>
    </location>
</feature>
<dbReference type="AlphaFoldDB" id="A0A076FCU5"/>
<dbReference type="HOGENOM" id="CLU_077423_1_0_7"/>
<keyword evidence="1" id="KW-0472">Membrane</keyword>
<keyword evidence="3" id="KW-1185">Reference proteome</keyword>